<sequence>MQAGYVDGPWGQVHYRTSGASGPWVVLFHESPLSSVVWEKVMNHLGDEVRVLAFDTPGYGASAPPPGPATEIPEYAAVLAAATEALGATDVVFCGLHTGASLAIEAARVFTAGCRGVVLSGVALYDDEERAEHLSSWAPDVVKDLDGSQFEWALARYRRIWPGLDEEMLHLAVLEALRVLPRYHWGYRAAFRHDPAEPLASLDVPVLLLDAEFDLLADKDEKALALAKDARLVVLPGLHGQPHLRAPQDYAAHLAAFVREVSASDVGASDVGASDVGACEVVR</sequence>
<name>A0A4U2YN75_9ACTN</name>
<dbReference type="InterPro" id="IPR050266">
    <property type="entry name" value="AB_hydrolase_sf"/>
</dbReference>
<dbReference type="EMBL" id="SZPY01000002">
    <property type="protein sequence ID" value="TKI62727.1"/>
    <property type="molecule type" value="Genomic_DNA"/>
</dbReference>
<gene>
    <name evidence="2" type="ORF">FC770_10270</name>
</gene>
<comment type="caution">
    <text evidence="2">The sequence shown here is derived from an EMBL/GenBank/DDBJ whole genome shotgun (WGS) entry which is preliminary data.</text>
</comment>
<organism evidence="2 3">
    <name type="scientific">Nocardioides jishulii</name>
    <dbReference type="NCBI Taxonomy" id="2575440"/>
    <lineage>
        <taxon>Bacteria</taxon>
        <taxon>Bacillati</taxon>
        <taxon>Actinomycetota</taxon>
        <taxon>Actinomycetes</taxon>
        <taxon>Propionibacteriales</taxon>
        <taxon>Nocardioidaceae</taxon>
        <taxon>Nocardioides</taxon>
    </lineage>
</organism>
<proteinExistence type="predicted"/>
<evidence type="ECO:0000259" key="1">
    <source>
        <dbReference type="Pfam" id="PF00561"/>
    </source>
</evidence>
<keyword evidence="3" id="KW-1185">Reference proteome</keyword>
<dbReference type="OrthoDB" id="5431692at2"/>
<feature type="domain" description="AB hydrolase-1" evidence="1">
    <location>
        <begin position="23"/>
        <end position="128"/>
    </location>
</feature>
<dbReference type="Proteomes" id="UP000307808">
    <property type="component" value="Unassembled WGS sequence"/>
</dbReference>
<dbReference type="GO" id="GO:0016020">
    <property type="term" value="C:membrane"/>
    <property type="evidence" value="ECO:0007669"/>
    <property type="project" value="TreeGrafter"/>
</dbReference>
<dbReference type="SUPFAM" id="SSF53474">
    <property type="entry name" value="alpha/beta-Hydrolases"/>
    <property type="match status" value="1"/>
</dbReference>
<dbReference type="RefSeq" id="WP_137065996.1">
    <property type="nucleotide sequence ID" value="NZ_CP040748.1"/>
</dbReference>
<dbReference type="Pfam" id="PF00561">
    <property type="entry name" value="Abhydrolase_1"/>
    <property type="match status" value="1"/>
</dbReference>
<accession>A0A4U2YN75</accession>
<evidence type="ECO:0000313" key="3">
    <source>
        <dbReference type="Proteomes" id="UP000307808"/>
    </source>
</evidence>
<dbReference type="GO" id="GO:0016787">
    <property type="term" value="F:hydrolase activity"/>
    <property type="evidence" value="ECO:0007669"/>
    <property type="project" value="UniProtKB-KW"/>
</dbReference>
<dbReference type="InterPro" id="IPR029058">
    <property type="entry name" value="AB_hydrolase_fold"/>
</dbReference>
<dbReference type="Gene3D" id="3.40.50.1820">
    <property type="entry name" value="alpha/beta hydrolase"/>
    <property type="match status" value="1"/>
</dbReference>
<protein>
    <submittedName>
        <fullName evidence="2">Alpha/beta hydrolase</fullName>
    </submittedName>
</protein>
<keyword evidence="2" id="KW-0378">Hydrolase</keyword>
<evidence type="ECO:0000313" key="2">
    <source>
        <dbReference type="EMBL" id="TKI62727.1"/>
    </source>
</evidence>
<reference evidence="2 3" key="1">
    <citation type="submission" date="2019-04" db="EMBL/GenBank/DDBJ databases">
        <authorList>
            <person name="Dong K."/>
        </authorList>
    </citation>
    <scope>NUCLEOTIDE SEQUENCE [LARGE SCALE GENOMIC DNA]</scope>
    <source>
        <strain evidence="3">dk3543</strain>
    </source>
</reference>
<dbReference type="PANTHER" id="PTHR43798:SF33">
    <property type="entry name" value="HYDROLASE, PUTATIVE (AFU_ORTHOLOGUE AFUA_2G14860)-RELATED"/>
    <property type="match status" value="1"/>
</dbReference>
<dbReference type="InterPro" id="IPR000073">
    <property type="entry name" value="AB_hydrolase_1"/>
</dbReference>
<dbReference type="PANTHER" id="PTHR43798">
    <property type="entry name" value="MONOACYLGLYCEROL LIPASE"/>
    <property type="match status" value="1"/>
</dbReference>
<dbReference type="AlphaFoldDB" id="A0A4U2YN75"/>